<evidence type="ECO:0000256" key="5">
    <source>
        <dbReference type="ARBA" id="ARBA00022741"/>
    </source>
</evidence>
<organism evidence="9 10">
    <name type="scientific">Stentor coeruleus</name>
    <dbReference type="NCBI Taxonomy" id="5963"/>
    <lineage>
        <taxon>Eukaryota</taxon>
        <taxon>Sar</taxon>
        <taxon>Alveolata</taxon>
        <taxon>Ciliophora</taxon>
        <taxon>Postciliodesmatophora</taxon>
        <taxon>Heterotrichea</taxon>
        <taxon>Heterotrichida</taxon>
        <taxon>Stentoridae</taxon>
        <taxon>Stentor</taxon>
    </lineage>
</organism>
<dbReference type="SUPFAM" id="SSF55307">
    <property type="entry name" value="Tubulin C-terminal domain-like"/>
    <property type="match status" value="1"/>
</dbReference>
<keyword evidence="6" id="KW-0342">GTP-binding</keyword>
<dbReference type="InterPro" id="IPR036525">
    <property type="entry name" value="Tubulin/FtsZ_GTPase_sf"/>
</dbReference>
<dbReference type="SUPFAM" id="SSF52490">
    <property type="entry name" value="Tubulin nucleotide-binding domain-like"/>
    <property type="match status" value="1"/>
</dbReference>
<dbReference type="InterPro" id="IPR037103">
    <property type="entry name" value="Tubulin/FtsZ-like_C"/>
</dbReference>
<dbReference type="PANTHER" id="PTHR11588">
    <property type="entry name" value="TUBULIN"/>
    <property type="match status" value="1"/>
</dbReference>
<dbReference type="InterPro" id="IPR003008">
    <property type="entry name" value="Tubulin_FtsZ_GTPase"/>
</dbReference>
<dbReference type="Proteomes" id="UP000187209">
    <property type="component" value="Unassembled WGS sequence"/>
</dbReference>
<evidence type="ECO:0000313" key="10">
    <source>
        <dbReference type="Proteomes" id="UP000187209"/>
    </source>
</evidence>
<protein>
    <recommendedName>
        <fullName evidence="2">Tubulin beta chain</fullName>
    </recommendedName>
    <alternativeName>
        <fullName evidence="7">Beta-tubulin</fullName>
    </alternativeName>
</protein>
<evidence type="ECO:0000256" key="2">
    <source>
        <dbReference type="ARBA" id="ARBA00013288"/>
    </source>
</evidence>
<evidence type="ECO:0000256" key="4">
    <source>
        <dbReference type="ARBA" id="ARBA00022723"/>
    </source>
</evidence>
<keyword evidence="3" id="KW-0493">Microtubule</keyword>
<dbReference type="GO" id="GO:0005874">
    <property type="term" value="C:microtubule"/>
    <property type="evidence" value="ECO:0007669"/>
    <property type="project" value="UniProtKB-KW"/>
</dbReference>
<keyword evidence="4" id="KW-0479">Metal-binding</keyword>
<dbReference type="InterPro" id="IPR023123">
    <property type="entry name" value="Tubulin_C"/>
</dbReference>
<evidence type="ECO:0000256" key="1">
    <source>
        <dbReference type="ARBA" id="ARBA00009636"/>
    </source>
</evidence>
<name>A0A1R2CD15_9CILI</name>
<reference evidence="9 10" key="1">
    <citation type="submission" date="2016-11" db="EMBL/GenBank/DDBJ databases">
        <title>The macronuclear genome of Stentor coeruleus: a giant cell with tiny introns.</title>
        <authorList>
            <person name="Slabodnick M."/>
            <person name="Ruby J.G."/>
            <person name="Reiff S.B."/>
            <person name="Swart E.C."/>
            <person name="Gosai S."/>
            <person name="Prabakaran S."/>
            <person name="Witkowska E."/>
            <person name="Larue G.E."/>
            <person name="Fisher S."/>
            <person name="Freeman R.M."/>
            <person name="Gunawardena J."/>
            <person name="Chu W."/>
            <person name="Stover N.A."/>
            <person name="Gregory B.D."/>
            <person name="Nowacki M."/>
            <person name="Derisi J."/>
            <person name="Roy S.W."/>
            <person name="Marshall W.F."/>
            <person name="Sood P."/>
        </authorList>
    </citation>
    <scope>NUCLEOTIDE SEQUENCE [LARGE SCALE GENOMIC DNA]</scope>
    <source>
        <strain evidence="9">WM001</strain>
    </source>
</reference>
<dbReference type="Gene3D" id="3.30.1330.20">
    <property type="entry name" value="Tubulin/FtsZ, C-terminal domain"/>
    <property type="match status" value="1"/>
</dbReference>
<dbReference type="PRINTS" id="PR01163">
    <property type="entry name" value="BETATUBULIN"/>
</dbReference>
<comment type="similarity">
    <text evidence="1">Belongs to the tubulin family.</text>
</comment>
<dbReference type="InterPro" id="IPR018316">
    <property type="entry name" value="Tubulin/FtsZ_2-layer-sand-dom"/>
</dbReference>
<feature type="domain" description="Tubulin/FtsZ GTPase" evidence="8">
    <location>
        <begin position="33"/>
        <end position="222"/>
    </location>
</feature>
<dbReference type="Gene3D" id="1.10.287.600">
    <property type="entry name" value="Helix hairpin bin"/>
    <property type="match status" value="1"/>
</dbReference>
<dbReference type="Pfam" id="PF03953">
    <property type="entry name" value="Tubulin_C"/>
    <property type="match status" value="1"/>
</dbReference>
<accession>A0A1R2CD15</accession>
<keyword evidence="5" id="KW-0547">Nucleotide-binding</keyword>
<evidence type="ECO:0000256" key="7">
    <source>
        <dbReference type="ARBA" id="ARBA00030446"/>
    </source>
</evidence>
<evidence type="ECO:0000313" key="9">
    <source>
        <dbReference type="EMBL" id="OMJ86875.1"/>
    </source>
</evidence>
<dbReference type="GO" id="GO:0003924">
    <property type="term" value="F:GTPase activity"/>
    <property type="evidence" value="ECO:0007669"/>
    <property type="project" value="InterPro"/>
</dbReference>
<dbReference type="GO" id="GO:0005200">
    <property type="term" value="F:structural constituent of cytoskeleton"/>
    <property type="evidence" value="ECO:0007669"/>
    <property type="project" value="InterPro"/>
</dbReference>
<dbReference type="AlphaFoldDB" id="A0A1R2CD15"/>
<comment type="caution">
    <text evidence="9">The sequence shown here is derived from an EMBL/GenBank/DDBJ whole genome shotgun (WGS) entry which is preliminary data.</text>
</comment>
<dbReference type="Pfam" id="PF00091">
    <property type="entry name" value="Tubulin"/>
    <property type="match status" value="1"/>
</dbReference>
<dbReference type="OrthoDB" id="2588702at2759"/>
<proteinExistence type="inferred from homology"/>
<dbReference type="GO" id="GO:0046872">
    <property type="term" value="F:metal ion binding"/>
    <property type="evidence" value="ECO:0007669"/>
    <property type="project" value="UniProtKB-KW"/>
</dbReference>
<dbReference type="EMBL" id="MPUH01000192">
    <property type="protein sequence ID" value="OMJ86875.1"/>
    <property type="molecule type" value="Genomic_DNA"/>
</dbReference>
<evidence type="ECO:0000256" key="3">
    <source>
        <dbReference type="ARBA" id="ARBA00022701"/>
    </source>
</evidence>
<dbReference type="InterPro" id="IPR002453">
    <property type="entry name" value="Beta_tubulin"/>
</dbReference>
<dbReference type="PRINTS" id="PR01161">
    <property type="entry name" value="TUBULIN"/>
</dbReference>
<dbReference type="SMART" id="SM00864">
    <property type="entry name" value="Tubulin"/>
    <property type="match status" value="1"/>
</dbReference>
<dbReference type="GO" id="GO:0007017">
    <property type="term" value="P:microtubule-based process"/>
    <property type="evidence" value="ECO:0007669"/>
    <property type="project" value="InterPro"/>
</dbReference>
<evidence type="ECO:0000259" key="8">
    <source>
        <dbReference type="SMART" id="SM00864"/>
    </source>
</evidence>
<dbReference type="GO" id="GO:0005525">
    <property type="term" value="F:GTP binding"/>
    <property type="evidence" value="ECO:0007669"/>
    <property type="project" value="UniProtKB-KW"/>
</dbReference>
<keyword evidence="10" id="KW-1185">Reference proteome</keyword>
<dbReference type="Gene3D" id="3.40.50.1440">
    <property type="entry name" value="Tubulin/FtsZ, GTPase domain"/>
    <property type="match status" value="1"/>
</dbReference>
<dbReference type="InterPro" id="IPR000217">
    <property type="entry name" value="Tubulin"/>
</dbReference>
<gene>
    <name evidence="9" type="ORF">SteCoe_11509</name>
</gene>
<evidence type="ECO:0000256" key="6">
    <source>
        <dbReference type="ARBA" id="ARBA00023134"/>
    </source>
</evidence>
<sequence>MKEIIPLHIGNCGTSMGLGFWENLNSEPISEYSHIYYHESSSSNYTPRCIFANTNIISHNLISQSSNTFNPQNIFYQDLNTKTFPQGHYTKGPEIIINILDLIRKEAEKCSSLQGFQIMHSLAGGCGSGLGTLILSKLKEEFPDKTCQNFTVLTSKKVSDCLFEPYNEILGYYQLSQNSDYNEALFSICYNYLKINNVTYKEMNALRNQAIVDCTISYRNPGIICNTLKRTQTELVPFPNLHFISLSIAPVYYKDYIWGKNVPCDSLIFDVFNKRNLLCECNLDNGKILNATIVVRGNGQKCDLVEGLRKVRLGKNRIFADWVPDNLNGIYNDSFRVNAYNSAVLAANTTAISEVFKRMLNNFSCIYGMRIFLRGYTVDGMDEMEFEEADCALRELIEEYSMINCM</sequence>
<dbReference type="InterPro" id="IPR008280">
    <property type="entry name" value="Tub_FtsZ_C"/>
</dbReference>